<dbReference type="OMA" id="HTPSCNC"/>
<protein>
    <recommendedName>
        <fullName evidence="4">Ribosomal protein</fullName>
    </recommendedName>
</protein>
<dbReference type="STRING" id="426418.B2WB16"/>
<dbReference type="GO" id="GO:1990904">
    <property type="term" value="C:ribonucleoprotein complex"/>
    <property type="evidence" value="ECO:0007669"/>
    <property type="project" value="UniProtKB-KW"/>
</dbReference>
<name>B2WB16_PYRTR</name>
<evidence type="ECO:0000313" key="6">
    <source>
        <dbReference type="Proteomes" id="UP000001471"/>
    </source>
</evidence>
<keyword evidence="2 4" id="KW-0689">Ribosomal protein</keyword>
<dbReference type="PANTHER" id="PTHR18804:SF16">
    <property type="entry name" value="RIBOSOMAL PROTEIN"/>
    <property type="match status" value="1"/>
</dbReference>
<dbReference type="SUPFAM" id="SSF57840">
    <property type="entry name" value="Ribosomal protein L36"/>
    <property type="match status" value="1"/>
</dbReference>
<dbReference type="InterPro" id="IPR052010">
    <property type="entry name" value="Ribosomal_LSU_bL36"/>
</dbReference>
<comment type="similarity">
    <text evidence="1 4">Belongs to the bacterial ribosomal protein bL36 family.</text>
</comment>
<dbReference type="AlphaFoldDB" id="B2WB16"/>
<dbReference type="HAMAP" id="MF_00251">
    <property type="entry name" value="Ribosomal_bL36"/>
    <property type="match status" value="1"/>
</dbReference>
<dbReference type="PANTHER" id="PTHR18804">
    <property type="entry name" value="RIBOSOMAL PROTEIN"/>
    <property type="match status" value="1"/>
</dbReference>
<evidence type="ECO:0000256" key="3">
    <source>
        <dbReference type="ARBA" id="ARBA00023274"/>
    </source>
</evidence>
<organism evidence="5 6">
    <name type="scientific">Pyrenophora tritici-repentis (strain Pt-1C-BFP)</name>
    <name type="common">Wheat tan spot fungus</name>
    <name type="synonym">Drechslera tritici-repentis</name>
    <dbReference type="NCBI Taxonomy" id="426418"/>
    <lineage>
        <taxon>Eukaryota</taxon>
        <taxon>Fungi</taxon>
        <taxon>Dikarya</taxon>
        <taxon>Ascomycota</taxon>
        <taxon>Pezizomycotina</taxon>
        <taxon>Dothideomycetes</taxon>
        <taxon>Pleosporomycetidae</taxon>
        <taxon>Pleosporales</taxon>
        <taxon>Pleosporineae</taxon>
        <taxon>Pleosporaceae</taxon>
        <taxon>Pyrenophora</taxon>
    </lineage>
</organism>
<dbReference type="GO" id="GO:0006412">
    <property type="term" value="P:translation"/>
    <property type="evidence" value="ECO:0007669"/>
    <property type="project" value="InterPro"/>
</dbReference>
<dbReference type="GO" id="GO:0003735">
    <property type="term" value="F:structural constituent of ribosome"/>
    <property type="evidence" value="ECO:0007669"/>
    <property type="project" value="InterPro"/>
</dbReference>
<gene>
    <name evidence="5" type="ORF">PTRG_07479</name>
</gene>
<dbReference type="HOGENOM" id="CLU_135723_1_0_1"/>
<dbReference type="Proteomes" id="UP000001471">
    <property type="component" value="Unassembled WGS sequence"/>
</dbReference>
<accession>B2WB16</accession>
<dbReference type="OrthoDB" id="10265903at2759"/>
<dbReference type="Pfam" id="PF00444">
    <property type="entry name" value="Ribosomal_L36"/>
    <property type="match status" value="1"/>
</dbReference>
<dbReference type="InterPro" id="IPR000473">
    <property type="entry name" value="Ribosomal_bL36"/>
</dbReference>
<dbReference type="InterPro" id="IPR035977">
    <property type="entry name" value="Ribosomal_bL36_sp"/>
</dbReference>
<evidence type="ECO:0000256" key="1">
    <source>
        <dbReference type="ARBA" id="ARBA00007645"/>
    </source>
</evidence>
<sequence length="120" mass="13302">MNARALIPLFRTLTLRTPLRTTLRTPKVHIHTPTCACFSTTRLTRPTASLTTHFTGLSTSNATPMASGKVASGMRIQTRGMKVRSSVKKLCDGCKSVRRKGGRYVYIICSKNPKHKQRQG</sequence>
<dbReference type="GO" id="GO:0005840">
    <property type="term" value="C:ribosome"/>
    <property type="evidence" value="ECO:0007669"/>
    <property type="project" value="UniProtKB-KW"/>
</dbReference>
<evidence type="ECO:0000256" key="2">
    <source>
        <dbReference type="ARBA" id="ARBA00022980"/>
    </source>
</evidence>
<reference evidence="6" key="1">
    <citation type="journal article" date="2013" name="G3 (Bethesda)">
        <title>Comparative genomics of a plant-pathogenic fungus, Pyrenophora tritici-repentis, reveals transduplication and the impact of repeat elements on pathogenicity and population divergence.</title>
        <authorList>
            <person name="Manning V.A."/>
            <person name="Pandelova I."/>
            <person name="Dhillon B."/>
            <person name="Wilhelm L.J."/>
            <person name="Goodwin S.B."/>
            <person name="Berlin A.M."/>
            <person name="Figueroa M."/>
            <person name="Freitag M."/>
            <person name="Hane J.K."/>
            <person name="Henrissat B."/>
            <person name="Holman W.H."/>
            <person name="Kodira C.D."/>
            <person name="Martin J."/>
            <person name="Oliver R.P."/>
            <person name="Robbertse B."/>
            <person name="Schackwitz W."/>
            <person name="Schwartz D.C."/>
            <person name="Spatafora J.W."/>
            <person name="Turgeon B.G."/>
            <person name="Yandava C."/>
            <person name="Young S."/>
            <person name="Zhou S."/>
            <person name="Zeng Q."/>
            <person name="Grigoriev I.V."/>
            <person name="Ma L.-J."/>
            <person name="Ciuffetti L.M."/>
        </authorList>
    </citation>
    <scope>NUCLEOTIDE SEQUENCE [LARGE SCALE GENOMIC DNA]</scope>
    <source>
        <strain evidence="6">Pt-1C-BFP</strain>
    </source>
</reference>
<dbReference type="InParanoid" id="B2WB16"/>
<evidence type="ECO:0000256" key="4">
    <source>
        <dbReference type="RuleBase" id="RU000570"/>
    </source>
</evidence>
<proteinExistence type="inferred from homology"/>
<dbReference type="FunCoup" id="B2WB16">
    <property type="interactions" value="197"/>
</dbReference>
<dbReference type="eggNOG" id="KOG4122">
    <property type="taxonomic scope" value="Eukaryota"/>
</dbReference>
<dbReference type="EMBL" id="DS231621">
    <property type="protein sequence ID" value="EDU50398.1"/>
    <property type="molecule type" value="Genomic_DNA"/>
</dbReference>
<dbReference type="NCBIfam" id="TIGR01022">
    <property type="entry name" value="rpmJ_bact"/>
    <property type="match status" value="1"/>
</dbReference>
<evidence type="ECO:0000313" key="5">
    <source>
        <dbReference type="EMBL" id="EDU50398.1"/>
    </source>
</evidence>
<keyword evidence="3 4" id="KW-0687">Ribonucleoprotein</keyword>